<accession>A0A8J3ABQ7</accession>
<feature type="binding site" evidence="6">
    <location>
        <position position="177"/>
    </location>
    <ligand>
        <name>Zn(2+)</name>
        <dbReference type="ChEBI" id="CHEBI:29105"/>
    </ligand>
</feature>
<dbReference type="NCBIfam" id="TIGR00063">
    <property type="entry name" value="folE"/>
    <property type="match status" value="1"/>
</dbReference>
<gene>
    <name evidence="6 9" type="primary">folE</name>
    <name evidence="9" type="ORF">GCM10011354_25690</name>
</gene>
<keyword evidence="6" id="KW-0342">GTP-binding</keyword>
<keyword evidence="6" id="KW-0479">Metal-binding</keyword>
<feature type="domain" description="GTP cyclohydrolase I" evidence="8">
    <location>
        <begin position="34"/>
        <end position="213"/>
    </location>
</feature>
<dbReference type="EMBL" id="BMHA01000009">
    <property type="protein sequence ID" value="GGI07758.1"/>
    <property type="molecule type" value="Genomic_DNA"/>
</dbReference>
<dbReference type="InterPro" id="IPR020602">
    <property type="entry name" value="GTP_CycHdrlase_I_dom"/>
</dbReference>
<keyword evidence="5 6" id="KW-0378">Hydrolase</keyword>
<evidence type="ECO:0000256" key="2">
    <source>
        <dbReference type="ARBA" id="ARBA00005080"/>
    </source>
</evidence>
<evidence type="ECO:0000256" key="5">
    <source>
        <dbReference type="ARBA" id="ARBA00022801"/>
    </source>
</evidence>
<evidence type="ECO:0000256" key="7">
    <source>
        <dbReference type="SAM" id="MobiDB-lite"/>
    </source>
</evidence>
<sequence length="220" mass="24554">MSELPVQPEPQEDAGSVADLPGVEPRRVFDHDKIQRAVRMLFEAIGEDPDRPGIVETPARVAREYDEIFAGLLVDDPSDVLSVVFDERHDELVLMRDIPFHSQCEHHLVPFVGHAHVGYLPNVAGQVTGLSKLARLVDVCAKRPGLQERMTTMIADALERALDPRGVIVVVEARHFCMEMRGVRKPGAETVTSTVRGIFREDPRTRAEALSLLRGDPRRN</sequence>
<dbReference type="HAMAP" id="MF_00223">
    <property type="entry name" value="FolE"/>
    <property type="match status" value="1"/>
</dbReference>
<dbReference type="InterPro" id="IPR043134">
    <property type="entry name" value="GTP-CH-I_N"/>
</dbReference>
<dbReference type="Pfam" id="PF01227">
    <property type="entry name" value="GTP_cyclohydroI"/>
    <property type="match status" value="1"/>
</dbReference>
<feature type="binding site" evidence="6">
    <location>
        <position position="104"/>
    </location>
    <ligand>
        <name>Zn(2+)</name>
        <dbReference type="ChEBI" id="CHEBI:29105"/>
    </ligand>
</feature>
<protein>
    <recommendedName>
        <fullName evidence="6">GTP cyclohydrolase 1</fullName>
        <ecNumber evidence="6">3.5.4.16</ecNumber>
    </recommendedName>
    <alternativeName>
        <fullName evidence="6">GTP cyclohydrolase I</fullName>
        <shortName evidence="6">GTP-CH-I</shortName>
    </alternativeName>
</protein>
<evidence type="ECO:0000313" key="9">
    <source>
        <dbReference type="EMBL" id="GGI07758.1"/>
    </source>
</evidence>
<feature type="binding site" evidence="6">
    <location>
        <position position="107"/>
    </location>
    <ligand>
        <name>Zn(2+)</name>
        <dbReference type="ChEBI" id="CHEBI:29105"/>
    </ligand>
</feature>
<keyword evidence="4 6" id="KW-0554">One-carbon metabolism</keyword>
<dbReference type="EC" id="3.5.4.16" evidence="6"/>
<evidence type="ECO:0000313" key="10">
    <source>
        <dbReference type="Proteomes" id="UP000650511"/>
    </source>
</evidence>
<dbReference type="GO" id="GO:0005525">
    <property type="term" value="F:GTP binding"/>
    <property type="evidence" value="ECO:0007669"/>
    <property type="project" value="UniProtKB-KW"/>
</dbReference>
<comment type="subunit">
    <text evidence="6">Homopolymer.</text>
</comment>
<reference evidence="9" key="1">
    <citation type="journal article" date="2014" name="Int. J. Syst. Evol. Microbiol.">
        <title>Complete genome sequence of Corynebacterium casei LMG S-19264T (=DSM 44701T), isolated from a smear-ripened cheese.</title>
        <authorList>
            <consortium name="US DOE Joint Genome Institute (JGI-PGF)"/>
            <person name="Walter F."/>
            <person name="Albersmeier A."/>
            <person name="Kalinowski J."/>
            <person name="Ruckert C."/>
        </authorList>
    </citation>
    <scope>NUCLEOTIDE SEQUENCE</scope>
    <source>
        <strain evidence="9">CGMCC 1.14988</strain>
    </source>
</reference>
<evidence type="ECO:0000256" key="6">
    <source>
        <dbReference type="HAMAP-Rule" id="MF_00223"/>
    </source>
</evidence>
<dbReference type="GO" id="GO:0006729">
    <property type="term" value="P:tetrahydrobiopterin biosynthetic process"/>
    <property type="evidence" value="ECO:0007669"/>
    <property type="project" value="TreeGrafter"/>
</dbReference>
<dbReference type="RefSeq" id="WP_229730625.1">
    <property type="nucleotide sequence ID" value="NZ_BMHA01000009.1"/>
</dbReference>
<dbReference type="InterPro" id="IPR018234">
    <property type="entry name" value="GTP_CycHdrlase_I_CS"/>
</dbReference>
<dbReference type="SUPFAM" id="SSF55620">
    <property type="entry name" value="Tetrahydrobiopterin biosynthesis enzymes-like"/>
    <property type="match status" value="1"/>
</dbReference>
<dbReference type="PANTHER" id="PTHR11109:SF7">
    <property type="entry name" value="GTP CYCLOHYDROLASE 1"/>
    <property type="match status" value="1"/>
</dbReference>
<dbReference type="FunFam" id="1.10.286.10:FF:000001">
    <property type="entry name" value="GTP cyclohydrolase 1"/>
    <property type="match status" value="1"/>
</dbReference>
<dbReference type="InterPro" id="IPR043133">
    <property type="entry name" value="GTP-CH-I_C/QueF"/>
</dbReference>
<dbReference type="Gene3D" id="1.10.286.10">
    <property type="match status" value="1"/>
</dbReference>
<comment type="caution">
    <text evidence="9">The sequence shown here is derived from an EMBL/GenBank/DDBJ whole genome shotgun (WGS) entry which is preliminary data.</text>
</comment>
<reference evidence="9" key="2">
    <citation type="submission" date="2020-09" db="EMBL/GenBank/DDBJ databases">
        <authorList>
            <person name="Sun Q."/>
            <person name="Zhou Y."/>
        </authorList>
    </citation>
    <scope>NUCLEOTIDE SEQUENCE</scope>
    <source>
        <strain evidence="9">CGMCC 1.14988</strain>
    </source>
</reference>
<dbReference type="AlphaFoldDB" id="A0A8J3ABQ7"/>
<dbReference type="FunFam" id="3.30.1130.10:FF:000001">
    <property type="entry name" value="GTP cyclohydrolase 1"/>
    <property type="match status" value="1"/>
</dbReference>
<dbReference type="Proteomes" id="UP000650511">
    <property type="component" value="Unassembled WGS sequence"/>
</dbReference>
<keyword evidence="10" id="KW-1185">Reference proteome</keyword>
<dbReference type="GO" id="GO:0046654">
    <property type="term" value="P:tetrahydrofolate biosynthetic process"/>
    <property type="evidence" value="ECO:0007669"/>
    <property type="project" value="UniProtKB-UniRule"/>
</dbReference>
<comment type="catalytic activity">
    <reaction evidence="1 6">
        <text>GTP + H2O = 7,8-dihydroneopterin 3'-triphosphate + formate + H(+)</text>
        <dbReference type="Rhea" id="RHEA:17473"/>
        <dbReference type="ChEBI" id="CHEBI:15377"/>
        <dbReference type="ChEBI" id="CHEBI:15378"/>
        <dbReference type="ChEBI" id="CHEBI:15740"/>
        <dbReference type="ChEBI" id="CHEBI:37565"/>
        <dbReference type="ChEBI" id="CHEBI:58462"/>
        <dbReference type="EC" id="3.5.4.16"/>
    </reaction>
</comment>
<keyword evidence="6" id="KW-0547">Nucleotide-binding</keyword>
<dbReference type="GO" id="GO:0008270">
    <property type="term" value="F:zinc ion binding"/>
    <property type="evidence" value="ECO:0007669"/>
    <property type="project" value="UniProtKB-UniRule"/>
</dbReference>
<evidence type="ECO:0000256" key="3">
    <source>
        <dbReference type="ARBA" id="ARBA00008085"/>
    </source>
</evidence>
<feature type="region of interest" description="Disordered" evidence="7">
    <location>
        <begin position="1"/>
        <end position="22"/>
    </location>
</feature>
<dbReference type="GO" id="GO:0003934">
    <property type="term" value="F:GTP cyclohydrolase I activity"/>
    <property type="evidence" value="ECO:0007669"/>
    <property type="project" value="UniProtKB-UniRule"/>
</dbReference>
<evidence type="ECO:0000256" key="1">
    <source>
        <dbReference type="ARBA" id="ARBA00001052"/>
    </source>
</evidence>
<dbReference type="Gene3D" id="3.30.1130.10">
    <property type="match status" value="1"/>
</dbReference>
<keyword evidence="6" id="KW-0862">Zinc</keyword>
<dbReference type="GO" id="GO:0006730">
    <property type="term" value="P:one-carbon metabolic process"/>
    <property type="evidence" value="ECO:0007669"/>
    <property type="project" value="UniProtKB-UniRule"/>
</dbReference>
<dbReference type="GO" id="GO:0005737">
    <property type="term" value="C:cytoplasm"/>
    <property type="evidence" value="ECO:0007669"/>
    <property type="project" value="TreeGrafter"/>
</dbReference>
<dbReference type="NCBIfam" id="NF006825">
    <property type="entry name" value="PRK09347.1-2"/>
    <property type="match status" value="1"/>
</dbReference>
<name>A0A8J3ABQ7_9ACTN</name>
<dbReference type="InterPro" id="IPR001474">
    <property type="entry name" value="GTP_CycHdrlase_I"/>
</dbReference>
<evidence type="ECO:0000259" key="8">
    <source>
        <dbReference type="Pfam" id="PF01227"/>
    </source>
</evidence>
<dbReference type="UniPathway" id="UPA00848">
    <property type="reaction ID" value="UER00151"/>
</dbReference>
<dbReference type="PANTHER" id="PTHR11109">
    <property type="entry name" value="GTP CYCLOHYDROLASE I"/>
    <property type="match status" value="1"/>
</dbReference>
<proteinExistence type="inferred from homology"/>
<comment type="similarity">
    <text evidence="3 6">Belongs to the GTP cyclohydrolase I family.</text>
</comment>
<comment type="pathway">
    <text evidence="2 6">Cofactor biosynthesis; 7,8-dihydroneopterin triphosphate biosynthesis; 7,8-dihydroneopterin triphosphate from GTP: step 1/1.</text>
</comment>
<dbReference type="NCBIfam" id="NF006826">
    <property type="entry name" value="PRK09347.1-3"/>
    <property type="match status" value="1"/>
</dbReference>
<evidence type="ECO:0000256" key="4">
    <source>
        <dbReference type="ARBA" id="ARBA00022563"/>
    </source>
</evidence>
<organism evidence="9 10">
    <name type="scientific">Egicoccus halophilus</name>
    <dbReference type="NCBI Taxonomy" id="1670830"/>
    <lineage>
        <taxon>Bacteria</taxon>
        <taxon>Bacillati</taxon>
        <taxon>Actinomycetota</taxon>
        <taxon>Nitriliruptoria</taxon>
        <taxon>Egicoccales</taxon>
        <taxon>Egicoccaceae</taxon>
        <taxon>Egicoccus</taxon>
    </lineage>
</organism>
<dbReference type="PROSITE" id="PS00859">
    <property type="entry name" value="GTP_CYCLOHYDROL_1_1"/>
    <property type="match status" value="1"/>
</dbReference>